<organism evidence="8 9">
    <name type="scientific">Leifsonia williamsii</name>
    <dbReference type="NCBI Taxonomy" id="3035919"/>
    <lineage>
        <taxon>Bacteria</taxon>
        <taxon>Bacillati</taxon>
        <taxon>Actinomycetota</taxon>
        <taxon>Actinomycetes</taxon>
        <taxon>Micrococcales</taxon>
        <taxon>Microbacteriaceae</taxon>
        <taxon>Leifsonia</taxon>
    </lineage>
</organism>
<feature type="compositionally biased region" description="Low complexity" evidence="5">
    <location>
        <begin position="1"/>
        <end position="22"/>
    </location>
</feature>
<dbReference type="SUPFAM" id="SSF103473">
    <property type="entry name" value="MFS general substrate transporter"/>
    <property type="match status" value="1"/>
</dbReference>
<dbReference type="PANTHER" id="PTHR23528">
    <property type="match status" value="1"/>
</dbReference>
<dbReference type="Proteomes" id="UP001174208">
    <property type="component" value="Unassembled WGS sequence"/>
</dbReference>
<feature type="transmembrane region" description="Helical" evidence="6">
    <location>
        <begin position="318"/>
        <end position="347"/>
    </location>
</feature>
<dbReference type="PANTHER" id="PTHR23528:SF1">
    <property type="entry name" value="MAJOR FACILITATOR SUPERFAMILY (MFS) PROFILE DOMAIN-CONTAINING PROTEIN"/>
    <property type="match status" value="1"/>
</dbReference>
<feature type="domain" description="Major facilitator superfamily (MFS) profile" evidence="7">
    <location>
        <begin position="35"/>
        <end position="434"/>
    </location>
</feature>
<reference evidence="8" key="1">
    <citation type="submission" date="2023-06" db="EMBL/GenBank/DDBJ databases">
        <title>MT1 and MT2 Draft Genomes of Novel Species.</title>
        <authorList>
            <person name="Venkateswaran K."/>
        </authorList>
    </citation>
    <scope>NUCLEOTIDE SEQUENCE</scope>
    <source>
        <strain evidence="8">F6_8S_P_1B</strain>
    </source>
</reference>
<name>A0ABT8KFW8_9MICO</name>
<keyword evidence="3 6" id="KW-1133">Transmembrane helix</keyword>
<evidence type="ECO:0000256" key="3">
    <source>
        <dbReference type="ARBA" id="ARBA00022989"/>
    </source>
</evidence>
<dbReference type="InterPro" id="IPR011701">
    <property type="entry name" value="MFS"/>
</dbReference>
<feature type="transmembrane region" description="Helical" evidence="6">
    <location>
        <begin position="36"/>
        <end position="57"/>
    </location>
</feature>
<dbReference type="Gene3D" id="1.20.1250.20">
    <property type="entry name" value="MFS general substrate transporter like domains"/>
    <property type="match status" value="2"/>
</dbReference>
<feature type="transmembrane region" description="Helical" evidence="6">
    <location>
        <begin position="166"/>
        <end position="189"/>
    </location>
</feature>
<feature type="transmembrane region" description="Helical" evidence="6">
    <location>
        <begin position="195"/>
        <end position="213"/>
    </location>
</feature>
<sequence>MTELSPAATAAATGTTGIKTPGTTPPRTPRGYTPGLAAVNFGVLLALLTPVLVSMAFKVQHLSASTEEATAQLGLILGVGALFALVANPLAGRLSDRTSSRFGMRRPWILGGSIVGVGAFLLVGAATSIWVVLIGWCLAQAALNAVLAAANATLPDQVPAASRGKVSGIVGVTTPLAILGGSFLINFIGDDLLRFLVPGLLALVLAVIFVLLLKDRRLTEKPRQRFTIGQFFGSFVFNPRKHPDFGWTWLTKFFVMFGYAGIATFLPFYLTEKFRLTEQGAIGTILLANLASTVAMVISSPIGGFLSDRLGKRRPFVAAAGVIMVVGLVILAFAPSIAVVIIAQAVIGLGAGSFFSVDLALATQVLPSEDDTAKDLGVLNIANALPQSIAPAIAPSIIALGATTAIGGYSVWYLFGAVVALLGAVLVYRIKGVK</sequence>
<protein>
    <submittedName>
        <fullName evidence="8">MFS transporter</fullName>
    </submittedName>
</protein>
<evidence type="ECO:0000256" key="1">
    <source>
        <dbReference type="ARBA" id="ARBA00004651"/>
    </source>
</evidence>
<accession>A0ABT8KFW8</accession>
<feature type="transmembrane region" description="Helical" evidence="6">
    <location>
        <begin position="108"/>
        <end position="127"/>
    </location>
</feature>
<evidence type="ECO:0000313" key="9">
    <source>
        <dbReference type="Proteomes" id="UP001174208"/>
    </source>
</evidence>
<gene>
    <name evidence="8" type="ORF">P5G50_18000</name>
</gene>
<evidence type="ECO:0000256" key="2">
    <source>
        <dbReference type="ARBA" id="ARBA00022692"/>
    </source>
</evidence>
<dbReference type="Pfam" id="PF07690">
    <property type="entry name" value="MFS_1"/>
    <property type="match status" value="1"/>
</dbReference>
<feature type="transmembrane region" description="Helical" evidence="6">
    <location>
        <begin position="410"/>
        <end position="428"/>
    </location>
</feature>
<feature type="transmembrane region" description="Helical" evidence="6">
    <location>
        <begin position="69"/>
        <end position="87"/>
    </location>
</feature>
<feature type="transmembrane region" description="Helical" evidence="6">
    <location>
        <begin position="282"/>
        <end position="306"/>
    </location>
</feature>
<dbReference type="InterPro" id="IPR036259">
    <property type="entry name" value="MFS_trans_sf"/>
</dbReference>
<feature type="transmembrane region" description="Helical" evidence="6">
    <location>
        <begin position="249"/>
        <end position="270"/>
    </location>
</feature>
<evidence type="ECO:0000256" key="4">
    <source>
        <dbReference type="ARBA" id="ARBA00023136"/>
    </source>
</evidence>
<dbReference type="EMBL" id="JAROCF010000001">
    <property type="protein sequence ID" value="MDN4616346.1"/>
    <property type="molecule type" value="Genomic_DNA"/>
</dbReference>
<comment type="caution">
    <text evidence="8">The sequence shown here is derived from an EMBL/GenBank/DDBJ whole genome shotgun (WGS) entry which is preliminary data.</text>
</comment>
<evidence type="ECO:0000259" key="7">
    <source>
        <dbReference type="PROSITE" id="PS50850"/>
    </source>
</evidence>
<dbReference type="InterPro" id="IPR020846">
    <property type="entry name" value="MFS_dom"/>
</dbReference>
<feature type="region of interest" description="Disordered" evidence="5">
    <location>
        <begin position="1"/>
        <end position="31"/>
    </location>
</feature>
<keyword evidence="2 6" id="KW-0812">Transmembrane</keyword>
<evidence type="ECO:0000256" key="6">
    <source>
        <dbReference type="SAM" id="Phobius"/>
    </source>
</evidence>
<keyword evidence="9" id="KW-1185">Reference proteome</keyword>
<evidence type="ECO:0000313" key="8">
    <source>
        <dbReference type="EMBL" id="MDN4616346.1"/>
    </source>
</evidence>
<proteinExistence type="predicted"/>
<comment type="subcellular location">
    <subcellularLocation>
        <location evidence="1">Cell membrane</location>
        <topology evidence="1">Multi-pass membrane protein</topology>
    </subcellularLocation>
</comment>
<evidence type="ECO:0000256" key="5">
    <source>
        <dbReference type="SAM" id="MobiDB-lite"/>
    </source>
</evidence>
<feature type="transmembrane region" description="Helical" evidence="6">
    <location>
        <begin position="133"/>
        <end position="154"/>
    </location>
</feature>
<keyword evidence="4 6" id="KW-0472">Membrane</keyword>
<dbReference type="RefSeq" id="WP_301209527.1">
    <property type="nucleotide sequence ID" value="NZ_JAROCF010000001.1"/>
</dbReference>
<dbReference type="PROSITE" id="PS50850">
    <property type="entry name" value="MFS"/>
    <property type="match status" value="1"/>
</dbReference>